<protein>
    <submittedName>
        <fullName evidence="1">Uncharacterized protein</fullName>
    </submittedName>
</protein>
<dbReference type="EMBL" id="CAKKNE010000001">
    <property type="protein sequence ID" value="CAH0365357.1"/>
    <property type="molecule type" value="Genomic_DNA"/>
</dbReference>
<keyword evidence="2" id="KW-1185">Reference proteome</keyword>
<dbReference type="OrthoDB" id="2015035at2759"/>
<dbReference type="AlphaFoldDB" id="A0A8J2SG29"/>
<dbReference type="Gene3D" id="3.40.50.300">
    <property type="entry name" value="P-loop containing nucleotide triphosphate hydrolases"/>
    <property type="match status" value="1"/>
</dbReference>
<evidence type="ECO:0000313" key="1">
    <source>
        <dbReference type="EMBL" id="CAH0365357.1"/>
    </source>
</evidence>
<dbReference type="Proteomes" id="UP000789595">
    <property type="component" value="Unassembled WGS sequence"/>
</dbReference>
<sequence length="107" mass="11798">MAYLENEFAKMDRMRDDALARGIRTLKVTYEDLVEDKGAGLERVAKFVSAGTGCDAAGFTYTGEEASWHVVHPHPMSSYVADWKDVVSTLRGTRFEKFLAMDGSSAG</sequence>
<evidence type="ECO:0000313" key="2">
    <source>
        <dbReference type="Proteomes" id="UP000789595"/>
    </source>
</evidence>
<name>A0A8J2SG29_9STRA</name>
<accession>A0A8J2SG29</accession>
<gene>
    <name evidence="1" type="ORF">PECAL_1P17950</name>
</gene>
<comment type="caution">
    <text evidence="1">The sequence shown here is derived from an EMBL/GenBank/DDBJ whole genome shotgun (WGS) entry which is preliminary data.</text>
</comment>
<proteinExistence type="predicted"/>
<reference evidence="1" key="1">
    <citation type="submission" date="2021-11" db="EMBL/GenBank/DDBJ databases">
        <authorList>
            <consortium name="Genoscope - CEA"/>
            <person name="William W."/>
        </authorList>
    </citation>
    <scope>NUCLEOTIDE SEQUENCE</scope>
</reference>
<organism evidence="1 2">
    <name type="scientific">Pelagomonas calceolata</name>
    <dbReference type="NCBI Taxonomy" id="35677"/>
    <lineage>
        <taxon>Eukaryota</taxon>
        <taxon>Sar</taxon>
        <taxon>Stramenopiles</taxon>
        <taxon>Ochrophyta</taxon>
        <taxon>Pelagophyceae</taxon>
        <taxon>Pelagomonadales</taxon>
        <taxon>Pelagomonadaceae</taxon>
        <taxon>Pelagomonas</taxon>
    </lineage>
</organism>
<dbReference type="InterPro" id="IPR027417">
    <property type="entry name" value="P-loop_NTPase"/>
</dbReference>